<gene>
    <name evidence="1" type="ORF">E3T50_07425</name>
</gene>
<dbReference type="RefSeq" id="WP_134551258.1">
    <property type="nucleotide sequence ID" value="NZ_SOHL01000013.1"/>
</dbReference>
<organism evidence="1 2">
    <name type="scientific">Cryobacterium gelidum</name>
    <dbReference type="NCBI Taxonomy" id="1259164"/>
    <lineage>
        <taxon>Bacteria</taxon>
        <taxon>Bacillati</taxon>
        <taxon>Actinomycetota</taxon>
        <taxon>Actinomycetes</taxon>
        <taxon>Micrococcales</taxon>
        <taxon>Microbacteriaceae</taxon>
        <taxon>Cryobacterium</taxon>
    </lineage>
</organism>
<reference evidence="1 2" key="1">
    <citation type="submission" date="2019-03" db="EMBL/GenBank/DDBJ databases">
        <title>Genomics of glacier-inhabiting Cryobacterium strains.</title>
        <authorList>
            <person name="Liu Q."/>
            <person name="Xin Y.-H."/>
        </authorList>
    </citation>
    <scope>NUCLEOTIDE SEQUENCE [LARGE SCALE GENOMIC DNA]</scope>
    <source>
        <strain evidence="1 2">Hz16</strain>
    </source>
</reference>
<name>A0A4R9AWE9_9MICO</name>
<evidence type="ECO:0000313" key="2">
    <source>
        <dbReference type="Proteomes" id="UP000297983"/>
    </source>
</evidence>
<accession>A0A4R9AWE9</accession>
<protein>
    <recommendedName>
        <fullName evidence="3">Alpha/beta hydrolase</fullName>
    </recommendedName>
</protein>
<keyword evidence="2" id="KW-1185">Reference proteome</keyword>
<dbReference type="AlphaFoldDB" id="A0A4R9AWE9"/>
<evidence type="ECO:0000313" key="1">
    <source>
        <dbReference type="EMBL" id="TFD71385.1"/>
    </source>
</evidence>
<dbReference type="EMBL" id="SOHL01000013">
    <property type="protein sequence ID" value="TFD71385.1"/>
    <property type="molecule type" value="Genomic_DNA"/>
</dbReference>
<proteinExistence type="predicted"/>
<sequence>MWTIANPGSGETHGILAEARIRSGKADALRTLLTTLTRAQAHAETTGWTAVSREAFVERLVALTPEIDLLIRGLDAQAKALETYALLLDEIQGDQRILEARRNAADTDLYDLQYGKTDSTLPNDTFVFIPSVDRNARREEAFEVVTARIAAIDVLWEELSQRRRAADAACVRDLASDQVLGATAWFGTTWAAGASVDDLIARLNTLSSTDLAVLIATDPELVKRLLTANPETVHERWEQLAQPAQLALIAGTPALLGSLNGLPARARVAANRLNVSTRIDEIDAESARLNAEIAGLDRTRARWEQSYARADEIAREHEVLEAERTYLQRTVDGKNQLYLYDRENARIVEMFGTPSSETRQRITYVPGTMSNMDMFYDGSLQGLPTLFVGWHPDTVAFVYKDGLFPGDSGGTRSGLAAGIVDANSAEFAQLSGPVLADFEAGLALDPLLTDATSTAIGHSWGLANITSAEVSGAQYHSVVSLSGAWMPKEWTPNPETNYTDFSYEDILQIAQGSGVVGGGNNPRFSDAFDYGAFYQGPEPTYTKDWQGAPILDFKVLMDNHNRVATDDVNNDDVLVDLEELIYG</sequence>
<comment type="caution">
    <text evidence="1">The sequence shown here is derived from an EMBL/GenBank/DDBJ whole genome shotgun (WGS) entry which is preliminary data.</text>
</comment>
<dbReference type="Proteomes" id="UP000297983">
    <property type="component" value="Unassembled WGS sequence"/>
</dbReference>
<evidence type="ECO:0008006" key="3">
    <source>
        <dbReference type="Google" id="ProtNLM"/>
    </source>
</evidence>